<dbReference type="OrthoDB" id="129527at2"/>
<protein>
    <submittedName>
        <fullName evidence="2">DUF4920 domain-containing protein</fullName>
    </submittedName>
</protein>
<evidence type="ECO:0000313" key="2">
    <source>
        <dbReference type="EMBL" id="TYB72028.1"/>
    </source>
</evidence>
<evidence type="ECO:0000256" key="1">
    <source>
        <dbReference type="SAM" id="SignalP"/>
    </source>
</evidence>
<comment type="caution">
    <text evidence="2">The sequence shown here is derived from an EMBL/GenBank/DDBJ whole genome shotgun (WGS) entry which is preliminary data.</text>
</comment>
<feature type="signal peptide" evidence="1">
    <location>
        <begin position="1"/>
        <end position="19"/>
    </location>
</feature>
<dbReference type="InterPro" id="IPR032577">
    <property type="entry name" value="DUF4920"/>
</dbReference>
<dbReference type="Pfam" id="PF16267">
    <property type="entry name" value="DUF4920"/>
    <property type="match status" value="1"/>
</dbReference>
<dbReference type="RefSeq" id="WP_066253238.1">
    <property type="nucleotide sequence ID" value="NZ_VSKL01000005.1"/>
</dbReference>
<accession>A0A5D0QUB9</accession>
<gene>
    <name evidence="2" type="ORF">ES675_12750</name>
</gene>
<dbReference type="EMBL" id="VSKL01000005">
    <property type="protein sequence ID" value="TYB72028.1"/>
    <property type="molecule type" value="Genomic_DNA"/>
</dbReference>
<keyword evidence="3" id="KW-1185">Reference proteome</keyword>
<reference evidence="2 3" key="1">
    <citation type="submission" date="2019-08" db="EMBL/GenBank/DDBJ databases">
        <title>Genomes of Antarctic Bizionia species.</title>
        <authorList>
            <person name="Bowman J.P."/>
        </authorList>
    </citation>
    <scope>NUCLEOTIDE SEQUENCE [LARGE SCALE GENOMIC DNA]</scope>
    <source>
        <strain evidence="2 3">APA-1</strain>
    </source>
</reference>
<name>A0A5D0QUB9_9FLAO</name>
<feature type="chain" id="PRO_5023084978" evidence="1">
    <location>
        <begin position="20"/>
        <end position="168"/>
    </location>
</feature>
<evidence type="ECO:0000313" key="3">
    <source>
        <dbReference type="Proteomes" id="UP000324358"/>
    </source>
</evidence>
<organism evidence="2 3">
    <name type="scientific">Bizionia algoritergicola</name>
    <dbReference type="NCBI Taxonomy" id="291187"/>
    <lineage>
        <taxon>Bacteria</taxon>
        <taxon>Pseudomonadati</taxon>
        <taxon>Bacteroidota</taxon>
        <taxon>Flavobacteriia</taxon>
        <taxon>Flavobacteriales</taxon>
        <taxon>Flavobacteriaceae</taxon>
        <taxon>Bizionia</taxon>
    </lineage>
</organism>
<sequence>MKNIILALCLMFVAFSCKNNDKSTEIVETEINEVTYVSFGDVIEADNTLTASEISEKYLSLKPGDTLQTKVKAKVNSVCQSKGCWMRLDIENDQEVMVKFKDYGFFMPKNIADKEVIINGKAYVTEVSVDEQRHYAEDAGKTEEEIAAITETKRTLSFEADGVLLIEE</sequence>
<dbReference type="Proteomes" id="UP000324358">
    <property type="component" value="Unassembled WGS sequence"/>
</dbReference>
<keyword evidence="1" id="KW-0732">Signal</keyword>
<proteinExistence type="predicted"/>
<dbReference type="PROSITE" id="PS51257">
    <property type="entry name" value="PROKAR_LIPOPROTEIN"/>
    <property type="match status" value="1"/>
</dbReference>
<dbReference type="AlphaFoldDB" id="A0A5D0QUB9"/>